<keyword evidence="3" id="KW-0808">Transferase</keyword>
<keyword evidence="4 7" id="KW-0812">Transmembrane</keyword>
<name>A0ABW1ZUI6_9GAMM</name>
<evidence type="ECO:0000259" key="8">
    <source>
        <dbReference type="Pfam" id="PF02397"/>
    </source>
</evidence>
<feature type="transmembrane region" description="Helical" evidence="7">
    <location>
        <begin position="79"/>
        <end position="97"/>
    </location>
</feature>
<comment type="subcellular location">
    <subcellularLocation>
        <location evidence="1">Membrane</location>
        <topology evidence="1">Multi-pass membrane protein</topology>
    </subcellularLocation>
</comment>
<evidence type="ECO:0000313" key="9">
    <source>
        <dbReference type="EMBL" id="MFC6669035.1"/>
    </source>
</evidence>
<organism evidence="9 10">
    <name type="scientific">Marinobacterium aestuariivivens</name>
    <dbReference type="NCBI Taxonomy" id="1698799"/>
    <lineage>
        <taxon>Bacteria</taxon>
        <taxon>Pseudomonadati</taxon>
        <taxon>Pseudomonadota</taxon>
        <taxon>Gammaproteobacteria</taxon>
        <taxon>Oceanospirillales</taxon>
        <taxon>Oceanospirillaceae</taxon>
        <taxon>Marinobacterium</taxon>
    </lineage>
</organism>
<dbReference type="InterPro" id="IPR017464">
    <property type="entry name" value="Sugar_tfrase_EpsB_2"/>
</dbReference>
<feature type="transmembrane region" description="Helical" evidence="7">
    <location>
        <begin position="46"/>
        <end position="67"/>
    </location>
</feature>
<dbReference type="Pfam" id="PF02397">
    <property type="entry name" value="Bac_transf"/>
    <property type="match status" value="1"/>
</dbReference>
<feature type="transmembrane region" description="Helical" evidence="7">
    <location>
        <begin position="109"/>
        <end position="128"/>
    </location>
</feature>
<dbReference type="NCBIfam" id="TIGR03013">
    <property type="entry name" value="EpsB_2"/>
    <property type="match status" value="1"/>
</dbReference>
<feature type="transmembrane region" description="Helical" evidence="7">
    <location>
        <begin position="15"/>
        <end position="34"/>
    </location>
</feature>
<dbReference type="Proteomes" id="UP001596422">
    <property type="component" value="Unassembled WGS sequence"/>
</dbReference>
<keyword evidence="6 7" id="KW-0472">Membrane</keyword>
<dbReference type="PANTHER" id="PTHR30576">
    <property type="entry name" value="COLANIC BIOSYNTHESIS UDP-GLUCOSE LIPID CARRIER TRANSFERASE"/>
    <property type="match status" value="1"/>
</dbReference>
<dbReference type="InterPro" id="IPR017475">
    <property type="entry name" value="EPS_sugar_tfrase"/>
</dbReference>
<accession>A0ABW1ZUI6</accession>
<evidence type="ECO:0000256" key="7">
    <source>
        <dbReference type="SAM" id="Phobius"/>
    </source>
</evidence>
<dbReference type="EMBL" id="JBHSWE010000001">
    <property type="protein sequence ID" value="MFC6669035.1"/>
    <property type="molecule type" value="Genomic_DNA"/>
</dbReference>
<protein>
    <submittedName>
        <fullName evidence="9">TIGR03013 family XrtA/PEP-CTERM system glycosyltransferase</fullName>
    </submittedName>
</protein>
<evidence type="ECO:0000256" key="2">
    <source>
        <dbReference type="ARBA" id="ARBA00006464"/>
    </source>
</evidence>
<reference evidence="10" key="1">
    <citation type="journal article" date="2019" name="Int. J. Syst. Evol. Microbiol.">
        <title>The Global Catalogue of Microorganisms (GCM) 10K type strain sequencing project: providing services to taxonomists for standard genome sequencing and annotation.</title>
        <authorList>
            <consortium name="The Broad Institute Genomics Platform"/>
            <consortium name="The Broad Institute Genome Sequencing Center for Infectious Disease"/>
            <person name="Wu L."/>
            <person name="Ma J."/>
        </authorList>
    </citation>
    <scope>NUCLEOTIDE SEQUENCE [LARGE SCALE GENOMIC DNA]</scope>
    <source>
        <strain evidence="10">NBRC 111756</strain>
    </source>
</reference>
<gene>
    <name evidence="9" type="ORF">ACFQDL_02095</name>
</gene>
<evidence type="ECO:0000313" key="10">
    <source>
        <dbReference type="Proteomes" id="UP001596422"/>
    </source>
</evidence>
<feature type="domain" description="Bacterial sugar transferase" evidence="8">
    <location>
        <begin position="273"/>
        <end position="457"/>
    </location>
</feature>
<keyword evidence="5 7" id="KW-1133">Transmembrane helix</keyword>
<evidence type="ECO:0000256" key="6">
    <source>
        <dbReference type="ARBA" id="ARBA00023136"/>
    </source>
</evidence>
<evidence type="ECO:0000256" key="4">
    <source>
        <dbReference type="ARBA" id="ARBA00022692"/>
    </source>
</evidence>
<evidence type="ECO:0000256" key="1">
    <source>
        <dbReference type="ARBA" id="ARBA00004141"/>
    </source>
</evidence>
<dbReference type="RefSeq" id="WP_379907582.1">
    <property type="nucleotide sequence ID" value="NZ_JBHSWE010000001.1"/>
</dbReference>
<comment type="similarity">
    <text evidence="2">Belongs to the bacterial sugar transferase family.</text>
</comment>
<dbReference type="InterPro" id="IPR003362">
    <property type="entry name" value="Bact_transf"/>
</dbReference>
<evidence type="ECO:0000256" key="3">
    <source>
        <dbReference type="ARBA" id="ARBA00022679"/>
    </source>
</evidence>
<keyword evidence="10" id="KW-1185">Reference proteome</keyword>
<dbReference type="NCBIfam" id="TIGR03025">
    <property type="entry name" value="EPS_sugtrans"/>
    <property type="match status" value="1"/>
</dbReference>
<comment type="caution">
    <text evidence="9">The sequence shown here is derived from an EMBL/GenBank/DDBJ whole genome shotgun (WGS) entry which is preliminary data.</text>
</comment>
<feature type="transmembrane region" description="Helical" evidence="7">
    <location>
        <begin position="275"/>
        <end position="299"/>
    </location>
</feature>
<dbReference type="PANTHER" id="PTHR30576:SF0">
    <property type="entry name" value="UNDECAPRENYL-PHOSPHATE N-ACETYLGALACTOSAMINYL 1-PHOSPHATE TRANSFERASE-RELATED"/>
    <property type="match status" value="1"/>
</dbReference>
<evidence type="ECO:0000256" key="5">
    <source>
        <dbReference type="ARBA" id="ARBA00022989"/>
    </source>
</evidence>
<proteinExistence type="inferred from homology"/>
<sequence length="463" mass="52612">MPGYPVGKLSVKHSYALLAISEAIAMLACLFLSMKDAGHNFFDHLLCLGCIVFVIIGFLSMAAMGLYRSQQRGTSSEQAARIFLSFTLASIAEGVIFSIGPMTELQPKVVFMALGLSFITVCTLRYLFNKLHTTDLFKHRVLVLGTGERANFIQDRLRRTSDRKGFNLLGYIRIEGDTPCVPPEYQLSVDLRHLVDFAGRHGVKELVLAADKHQDHLPMHELHECRLAGINVIDIASFIERESGKIPLRMMPPSWMAYGQGYRIGRQFVRMGKRLFDILISLLLLMLVWPIMLMTALLIRLEGGRGSPVLYQQTRVGLREKPFKIYKFRSMKVDAEANGAMWALKCDQRVTATGSFIRKYRIDELPQLFNILRGDMSFIGPRPERPEFVETLALSLPYYHDRHKVKPGLTGWAQICYSYGSSEEDALEKLQYDLYYVKNFSFLLDTMILIQTVEVILFGKGSR</sequence>